<keyword evidence="2" id="KW-0812">Transmembrane</keyword>
<keyword evidence="2" id="KW-0472">Membrane</keyword>
<proteinExistence type="predicted"/>
<keyword evidence="2" id="KW-1133">Transmembrane helix</keyword>
<evidence type="ECO:0008006" key="5">
    <source>
        <dbReference type="Google" id="ProtNLM"/>
    </source>
</evidence>
<feature type="transmembrane region" description="Helical" evidence="2">
    <location>
        <begin position="289"/>
        <end position="311"/>
    </location>
</feature>
<feature type="transmembrane region" description="Helical" evidence="2">
    <location>
        <begin position="195"/>
        <end position="212"/>
    </location>
</feature>
<evidence type="ECO:0000313" key="4">
    <source>
        <dbReference type="Proteomes" id="UP000247409"/>
    </source>
</evidence>
<feature type="transmembrane region" description="Helical" evidence="2">
    <location>
        <begin position="257"/>
        <end position="277"/>
    </location>
</feature>
<feature type="transmembrane region" description="Helical" evidence="2">
    <location>
        <begin position="136"/>
        <end position="160"/>
    </location>
</feature>
<protein>
    <recommendedName>
        <fullName evidence="5">Transmembrane protein</fullName>
    </recommendedName>
</protein>
<name>A0A2V3J169_9FLOR</name>
<keyword evidence="4" id="KW-1185">Reference proteome</keyword>
<evidence type="ECO:0000313" key="3">
    <source>
        <dbReference type="EMBL" id="PXF48118.1"/>
    </source>
</evidence>
<feature type="transmembrane region" description="Helical" evidence="2">
    <location>
        <begin position="395"/>
        <end position="420"/>
    </location>
</feature>
<gene>
    <name evidence="3" type="ORF">BWQ96_02070</name>
</gene>
<evidence type="ECO:0000256" key="2">
    <source>
        <dbReference type="SAM" id="Phobius"/>
    </source>
</evidence>
<dbReference type="EMBL" id="NBIV01000016">
    <property type="protein sequence ID" value="PXF48118.1"/>
    <property type="molecule type" value="Genomic_DNA"/>
</dbReference>
<feature type="region of interest" description="Disordered" evidence="1">
    <location>
        <begin position="1"/>
        <end position="74"/>
    </location>
</feature>
<dbReference type="AlphaFoldDB" id="A0A2V3J169"/>
<feature type="transmembrane region" description="Helical" evidence="2">
    <location>
        <begin position="481"/>
        <end position="504"/>
    </location>
</feature>
<feature type="transmembrane region" description="Helical" evidence="2">
    <location>
        <begin position="233"/>
        <end position="251"/>
    </location>
</feature>
<evidence type="ECO:0000256" key="1">
    <source>
        <dbReference type="SAM" id="MobiDB-lite"/>
    </source>
</evidence>
<feature type="transmembrane region" description="Helical" evidence="2">
    <location>
        <begin position="172"/>
        <end position="189"/>
    </location>
</feature>
<feature type="transmembrane region" description="Helical" evidence="2">
    <location>
        <begin position="317"/>
        <end position="337"/>
    </location>
</feature>
<accession>A0A2V3J169</accession>
<dbReference type="OrthoDB" id="4445at2759"/>
<sequence>MSNNSTIRPTAPPSTAPDVPVVEAEGTLRSPTSCHLCEHSTHGHSRAPVQTPDPEEPTTKRPVHKKNYSVDDKGYPLVYDPDDFNEEPHGLAGRIVKRMRVFAYIIFFLVPLAFVAVVFAIVPLGKPTIPTISEQWVFIFVSNSAVAVAISYLYNATFLACARIERPFRTSVIPLVTVFVAEIGVMAPVLLTHGIYDWLGIVALTVCYLALFSSMRFTYGREHELVHSFFRRFMFLLILYIPILSGFVIAYRETSSTVLQSFLSFMFAFLTFVYRRIMLSRLDPFPLEISQLLAGFWVQNLGDVTTILAFPQVARPSVFAAIFVSNSLSNVAFLVFVSNPWIYKIRPTLKTYVINAMKGNFPIPPIPEADESFDPINRGHDANTGGYRRRQFRFFFFRLLSQAISMFMYLSISPMLRFGLNKDFTALARFSADQYRNSMIYAASNMVFIAAIAVVGYVYLHKRHHQTFHEIREIHRHDLVHHTWVGLITAIITHNLILTIAIILSHYCIFSSFQGCLFV</sequence>
<reference evidence="3 4" key="1">
    <citation type="journal article" date="2018" name="Mol. Biol. Evol.">
        <title>Analysis of the draft genome of the red seaweed Gracilariopsis chorda provides insights into genome size evolution in Rhodophyta.</title>
        <authorList>
            <person name="Lee J."/>
            <person name="Yang E.C."/>
            <person name="Graf L."/>
            <person name="Yang J.H."/>
            <person name="Qiu H."/>
            <person name="Zel Zion U."/>
            <person name="Chan C.X."/>
            <person name="Stephens T.G."/>
            <person name="Weber A.P.M."/>
            <person name="Boo G.H."/>
            <person name="Boo S.M."/>
            <person name="Kim K.M."/>
            <person name="Shin Y."/>
            <person name="Jung M."/>
            <person name="Lee S.J."/>
            <person name="Yim H.S."/>
            <person name="Lee J.H."/>
            <person name="Bhattacharya D."/>
            <person name="Yoon H.S."/>
        </authorList>
    </citation>
    <scope>NUCLEOTIDE SEQUENCE [LARGE SCALE GENOMIC DNA]</scope>
    <source>
        <strain evidence="3 4">SKKU-2015</strain>
        <tissue evidence="3">Whole body</tissue>
    </source>
</reference>
<dbReference type="STRING" id="448386.A0A2V3J169"/>
<feature type="transmembrane region" description="Helical" evidence="2">
    <location>
        <begin position="101"/>
        <end position="124"/>
    </location>
</feature>
<dbReference type="Proteomes" id="UP000247409">
    <property type="component" value="Unassembled WGS sequence"/>
</dbReference>
<organism evidence="3 4">
    <name type="scientific">Gracilariopsis chorda</name>
    <dbReference type="NCBI Taxonomy" id="448386"/>
    <lineage>
        <taxon>Eukaryota</taxon>
        <taxon>Rhodophyta</taxon>
        <taxon>Florideophyceae</taxon>
        <taxon>Rhodymeniophycidae</taxon>
        <taxon>Gracilariales</taxon>
        <taxon>Gracilariaceae</taxon>
        <taxon>Gracilariopsis</taxon>
    </lineage>
</organism>
<feature type="transmembrane region" description="Helical" evidence="2">
    <location>
        <begin position="440"/>
        <end position="460"/>
    </location>
</feature>
<comment type="caution">
    <text evidence="3">The sequence shown here is derived from an EMBL/GenBank/DDBJ whole genome shotgun (WGS) entry which is preliminary data.</text>
</comment>